<proteinExistence type="predicted"/>
<evidence type="ECO:0000313" key="3">
    <source>
        <dbReference type="Proteomes" id="UP001164746"/>
    </source>
</evidence>
<organism evidence="2 3">
    <name type="scientific">Mya arenaria</name>
    <name type="common">Soft-shell clam</name>
    <dbReference type="NCBI Taxonomy" id="6604"/>
    <lineage>
        <taxon>Eukaryota</taxon>
        <taxon>Metazoa</taxon>
        <taxon>Spiralia</taxon>
        <taxon>Lophotrochozoa</taxon>
        <taxon>Mollusca</taxon>
        <taxon>Bivalvia</taxon>
        <taxon>Autobranchia</taxon>
        <taxon>Heteroconchia</taxon>
        <taxon>Euheterodonta</taxon>
        <taxon>Imparidentia</taxon>
        <taxon>Neoheterodontei</taxon>
        <taxon>Myida</taxon>
        <taxon>Myoidea</taxon>
        <taxon>Myidae</taxon>
        <taxon>Mya</taxon>
    </lineage>
</organism>
<feature type="region of interest" description="Disordered" evidence="1">
    <location>
        <begin position="56"/>
        <end position="77"/>
    </location>
</feature>
<dbReference type="EMBL" id="CP111025">
    <property type="protein sequence ID" value="WAR26780.1"/>
    <property type="molecule type" value="Genomic_DNA"/>
</dbReference>
<reference evidence="2" key="1">
    <citation type="submission" date="2022-11" db="EMBL/GenBank/DDBJ databases">
        <title>Centuries of genome instability and evolution in soft-shell clam transmissible cancer (bioRxiv).</title>
        <authorList>
            <person name="Hart S.F.M."/>
            <person name="Yonemitsu M.A."/>
            <person name="Giersch R.M."/>
            <person name="Beal B.F."/>
            <person name="Arriagada G."/>
            <person name="Davis B.W."/>
            <person name="Ostrander E.A."/>
            <person name="Goff S.P."/>
            <person name="Metzger M.J."/>
        </authorList>
    </citation>
    <scope>NUCLEOTIDE SEQUENCE</scope>
    <source>
        <strain evidence="2">MELC-2E11</strain>
        <tissue evidence="2">Siphon/mantle</tissue>
    </source>
</reference>
<evidence type="ECO:0000256" key="1">
    <source>
        <dbReference type="SAM" id="MobiDB-lite"/>
    </source>
</evidence>
<evidence type="ECO:0000313" key="2">
    <source>
        <dbReference type="EMBL" id="WAR26780.1"/>
    </source>
</evidence>
<keyword evidence="3" id="KW-1185">Reference proteome</keyword>
<dbReference type="Proteomes" id="UP001164746">
    <property type="component" value="Chromosome 14"/>
</dbReference>
<name>A0ABY7FX69_MYAAR</name>
<protein>
    <submittedName>
        <fullName evidence="2">Uncharacterized protein</fullName>
    </submittedName>
</protein>
<accession>A0ABY7FX69</accession>
<feature type="compositionally biased region" description="Acidic residues" evidence="1">
    <location>
        <begin position="58"/>
        <end position="67"/>
    </location>
</feature>
<sequence length="77" mass="8802">MDFSVLLQDLRDVAEKYKGKTTEPSVSTIAYVDMFTKVILELMVSHWTHPVLSKVMSGDDEEDEEEELRGHVHSAIH</sequence>
<gene>
    <name evidence="2" type="ORF">MAR_012484</name>
</gene>